<accession>A0A0E9QFK2</accession>
<dbReference type="AlphaFoldDB" id="A0A0E9QFK2"/>
<proteinExistence type="predicted"/>
<sequence>MTAWYFSVFHESYEILLLMLHLNNMHSVECWAELVLWCFVSSENHLQTRFTIK</sequence>
<organism evidence="1">
    <name type="scientific">Anguilla anguilla</name>
    <name type="common">European freshwater eel</name>
    <name type="synonym">Muraena anguilla</name>
    <dbReference type="NCBI Taxonomy" id="7936"/>
    <lineage>
        <taxon>Eukaryota</taxon>
        <taxon>Metazoa</taxon>
        <taxon>Chordata</taxon>
        <taxon>Craniata</taxon>
        <taxon>Vertebrata</taxon>
        <taxon>Euteleostomi</taxon>
        <taxon>Actinopterygii</taxon>
        <taxon>Neopterygii</taxon>
        <taxon>Teleostei</taxon>
        <taxon>Anguilliformes</taxon>
        <taxon>Anguillidae</taxon>
        <taxon>Anguilla</taxon>
    </lineage>
</organism>
<name>A0A0E9QFK2_ANGAN</name>
<reference evidence="1" key="1">
    <citation type="submission" date="2014-11" db="EMBL/GenBank/DDBJ databases">
        <authorList>
            <person name="Amaro Gonzalez C."/>
        </authorList>
    </citation>
    <scope>NUCLEOTIDE SEQUENCE</scope>
</reference>
<evidence type="ECO:0000313" key="1">
    <source>
        <dbReference type="EMBL" id="JAH15110.1"/>
    </source>
</evidence>
<dbReference type="EMBL" id="GBXM01093467">
    <property type="protein sequence ID" value="JAH15110.1"/>
    <property type="molecule type" value="Transcribed_RNA"/>
</dbReference>
<reference evidence="1" key="2">
    <citation type="journal article" date="2015" name="Fish Shellfish Immunol.">
        <title>Early steps in the European eel (Anguilla anguilla)-Vibrio vulnificus interaction in the gills: Role of the RtxA13 toxin.</title>
        <authorList>
            <person name="Callol A."/>
            <person name="Pajuelo D."/>
            <person name="Ebbesson L."/>
            <person name="Teles M."/>
            <person name="MacKenzie S."/>
            <person name="Amaro C."/>
        </authorList>
    </citation>
    <scope>NUCLEOTIDE SEQUENCE</scope>
</reference>
<protein>
    <submittedName>
        <fullName evidence="1">Uncharacterized protein</fullName>
    </submittedName>
</protein>